<evidence type="ECO:0000313" key="1">
    <source>
        <dbReference type="EMBL" id="MCH1627240.1"/>
    </source>
</evidence>
<gene>
    <name evidence="1" type="ORF">MJG50_18045</name>
</gene>
<evidence type="ECO:0000313" key="2">
    <source>
        <dbReference type="Proteomes" id="UP001431131"/>
    </source>
</evidence>
<dbReference type="RefSeq" id="WP_240257161.1">
    <property type="nucleotide sequence ID" value="NZ_JAKTTI010000036.1"/>
</dbReference>
<protein>
    <submittedName>
        <fullName evidence="1">Uncharacterized protein</fullName>
    </submittedName>
</protein>
<dbReference type="AlphaFoldDB" id="A0AAW5E2V1"/>
<dbReference type="EMBL" id="JAKTTI010000036">
    <property type="protein sequence ID" value="MCH1627240.1"/>
    <property type="molecule type" value="Genomic_DNA"/>
</dbReference>
<accession>A0AAW5E2V1</accession>
<name>A0AAW5E2V1_9BACI</name>
<proteinExistence type="predicted"/>
<comment type="caution">
    <text evidence="1">The sequence shown here is derived from an EMBL/GenBank/DDBJ whole genome shotgun (WGS) entry which is preliminary data.</text>
</comment>
<dbReference type="Proteomes" id="UP001431131">
    <property type="component" value="Unassembled WGS sequence"/>
</dbReference>
<reference evidence="1" key="1">
    <citation type="submission" date="2022-02" db="EMBL/GenBank/DDBJ databases">
        <title>Fredinandcohnia quinoae sp. nov. isolated from Chenopodium quinoa seeds.</title>
        <authorList>
            <person name="Saati-Santamaria Z."/>
            <person name="Flores-Felix J.D."/>
            <person name="Igual J.M."/>
            <person name="Velazquez E."/>
            <person name="Garcia-Fraile P."/>
            <person name="Martinez-Molina E."/>
        </authorList>
    </citation>
    <scope>NUCLEOTIDE SEQUENCE</scope>
    <source>
        <strain evidence="1">SECRCQ15</strain>
    </source>
</reference>
<sequence>MEHLEKSLLEAGIVKLIGEKPTPNRGYGVLFYYYSSKPRKRLLSSAPRRDHDHIHIVIFNNVLNQEQLLNEGFDLGNEVETPDVKIHRKEEIDKLVGLIINNLHQV</sequence>
<keyword evidence="2" id="KW-1185">Reference proteome</keyword>
<organism evidence="1 2">
    <name type="scientific">Fredinandcohnia quinoae</name>
    <dbReference type="NCBI Taxonomy" id="2918902"/>
    <lineage>
        <taxon>Bacteria</taxon>
        <taxon>Bacillati</taxon>
        <taxon>Bacillota</taxon>
        <taxon>Bacilli</taxon>
        <taxon>Bacillales</taxon>
        <taxon>Bacillaceae</taxon>
        <taxon>Fredinandcohnia</taxon>
    </lineage>
</organism>